<keyword evidence="3" id="KW-0547">Nucleotide-binding</keyword>
<dbReference type="GO" id="GO:0046872">
    <property type="term" value="F:metal ion binding"/>
    <property type="evidence" value="ECO:0007669"/>
    <property type="project" value="UniProtKB-KW"/>
</dbReference>
<comment type="caution">
    <text evidence="7">The sequence shown here is derived from an EMBL/GenBank/DDBJ whole genome shotgun (WGS) entry which is preliminary data.</text>
</comment>
<protein>
    <recommendedName>
        <fullName evidence="6">Glutathionylspermidine synthase pre-ATP-grasp-like domain-containing protein</fullName>
    </recommendedName>
</protein>
<keyword evidence="5" id="KW-0460">Magnesium</keyword>
<dbReference type="RefSeq" id="WP_241767634.1">
    <property type="nucleotide sequence ID" value="NZ_BALE01000010.1"/>
</dbReference>
<feature type="domain" description="Glutathionylspermidine synthase pre-ATP-grasp-like" evidence="6">
    <location>
        <begin position="1"/>
        <end position="147"/>
    </location>
</feature>
<evidence type="ECO:0000256" key="1">
    <source>
        <dbReference type="ARBA" id="ARBA00022598"/>
    </source>
</evidence>
<organism evidence="7 8">
    <name type="scientific">Tanticharoenia sakaeratensis NBRC 103193</name>
    <dbReference type="NCBI Taxonomy" id="1231623"/>
    <lineage>
        <taxon>Bacteria</taxon>
        <taxon>Pseudomonadati</taxon>
        <taxon>Pseudomonadota</taxon>
        <taxon>Alphaproteobacteria</taxon>
        <taxon>Acetobacterales</taxon>
        <taxon>Acetobacteraceae</taxon>
        <taxon>Tanticharoenia</taxon>
    </lineage>
</organism>
<keyword evidence="2" id="KW-0479">Metal-binding</keyword>
<reference evidence="7 8" key="1">
    <citation type="submission" date="2012-10" db="EMBL/GenBank/DDBJ databases">
        <title>Genome sequencing of Tanticharoenia sakaeratensis NBRC 103193.</title>
        <authorList>
            <person name="Azuma Y."/>
            <person name="Hadano H."/>
            <person name="Hirakawa H."/>
            <person name="Matsushita K."/>
        </authorList>
    </citation>
    <scope>NUCLEOTIDE SEQUENCE [LARGE SCALE GENOMIC DNA]</scope>
    <source>
        <strain evidence="7 8">NBRC 103193</strain>
    </source>
</reference>
<evidence type="ECO:0000256" key="3">
    <source>
        <dbReference type="ARBA" id="ARBA00022741"/>
    </source>
</evidence>
<dbReference type="SUPFAM" id="SSF56059">
    <property type="entry name" value="Glutathione synthetase ATP-binding domain-like"/>
    <property type="match status" value="1"/>
</dbReference>
<dbReference type="GO" id="GO:0016874">
    <property type="term" value="F:ligase activity"/>
    <property type="evidence" value="ECO:0007669"/>
    <property type="project" value="UniProtKB-KW"/>
</dbReference>
<evidence type="ECO:0000256" key="2">
    <source>
        <dbReference type="ARBA" id="ARBA00022723"/>
    </source>
</evidence>
<dbReference type="InterPro" id="IPR005494">
    <property type="entry name" value="GSPS_pre-ATP-grasp-like_dom"/>
</dbReference>
<dbReference type="Proteomes" id="UP000032679">
    <property type="component" value="Unassembled WGS sequence"/>
</dbReference>
<keyword evidence="1" id="KW-0436">Ligase</keyword>
<evidence type="ECO:0000256" key="5">
    <source>
        <dbReference type="ARBA" id="ARBA00022842"/>
    </source>
</evidence>
<dbReference type="EMBL" id="BALE01000010">
    <property type="protein sequence ID" value="GAN53666.1"/>
    <property type="molecule type" value="Genomic_DNA"/>
</dbReference>
<name>A0A0D6MJK4_9PROT</name>
<keyword evidence="8" id="KW-1185">Reference proteome</keyword>
<keyword evidence="4" id="KW-0067">ATP-binding</keyword>
<dbReference type="Pfam" id="PF03738">
    <property type="entry name" value="GSP_synth"/>
    <property type="match status" value="1"/>
</dbReference>
<proteinExistence type="predicted"/>
<dbReference type="AlphaFoldDB" id="A0A0D6MJK4"/>
<evidence type="ECO:0000313" key="7">
    <source>
        <dbReference type="EMBL" id="GAN53666.1"/>
    </source>
</evidence>
<gene>
    <name evidence="7" type="ORF">Tasa_010_213</name>
</gene>
<evidence type="ECO:0000256" key="4">
    <source>
        <dbReference type="ARBA" id="ARBA00022840"/>
    </source>
</evidence>
<evidence type="ECO:0000313" key="8">
    <source>
        <dbReference type="Proteomes" id="UP000032679"/>
    </source>
</evidence>
<dbReference type="STRING" id="1231623.Tasa_010_213"/>
<dbReference type="Gene3D" id="3.30.1490.330">
    <property type="match status" value="1"/>
</dbReference>
<evidence type="ECO:0000259" key="6">
    <source>
        <dbReference type="Pfam" id="PF03738"/>
    </source>
</evidence>
<accession>A0A0D6MJK4</accession>
<dbReference type="GO" id="GO:0005524">
    <property type="term" value="F:ATP binding"/>
    <property type="evidence" value="ECO:0007669"/>
    <property type="project" value="UniProtKB-KW"/>
</dbReference>
<sequence>MFRDAGARHLQDCGCIFLNPPWTSLLSNKALLPALWDRRPGHPRLLRAGATPKGMASYAEKPIHGRGGENVGLVRESSEAVSRGGGYGAYPRIYQALADQRVDGVPASVGAWIVGNAFAGITMRENAGGIARNAVICHDSPIVPHVIRSGPARRLMDIPARMARRFASGAH</sequence>